<name>X6M5Z4_RETFI</name>
<keyword evidence="1" id="KW-0812">Transmembrane</keyword>
<dbReference type="EMBL" id="ASPP01024390">
    <property type="protein sequence ID" value="ETO09071.1"/>
    <property type="molecule type" value="Genomic_DNA"/>
</dbReference>
<keyword evidence="3" id="KW-1185">Reference proteome</keyword>
<keyword evidence="1" id="KW-0472">Membrane</keyword>
<organism evidence="2 3">
    <name type="scientific">Reticulomyxa filosa</name>
    <dbReference type="NCBI Taxonomy" id="46433"/>
    <lineage>
        <taxon>Eukaryota</taxon>
        <taxon>Sar</taxon>
        <taxon>Rhizaria</taxon>
        <taxon>Retaria</taxon>
        <taxon>Foraminifera</taxon>
        <taxon>Monothalamids</taxon>
        <taxon>Reticulomyxidae</taxon>
        <taxon>Reticulomyxa</taxon>
    </lineage>
</organism>
<evidence type="ECO:0000313" key="3">
    <source>
        <dbReference type="Proteomes" id="UP000023152"/>
    </source>
</evidence>
<evidence type="ECO:0000256" key="1">
    <source>
        <dbReference type="SAM" id="Phobius"/>
    </source>
</evidence>
<evidence type="ECO:0000313" key="2">
    <source>
        <dbReference type="EMBL" id="ETO09071.1"/>
    </source>
</evidence>
<gene>
    <name evidence="2" type="ORF">RFI_28316</name>
</gene>
<comment type="caution">
    <text evidence="2">The sequence shown here is derived from an EMBL/GenBank/DDBJ whole genome shotgun (WGS) entry which is preliminary data.</text>
</comment>
<sequence length="282" mass="33249">MMIMAMMMMMKDDDAQSGELMKNKTTKKKRKVMSVLPMERVKKRSHSLRDMDNQQWSEMIEKHLFQNKELEIYHNEARLISHFNSLNAHITVHFDESIPMQTLLGYGNIKDVVMTVPLMCVLEKPVISQERADDYFLTVCVQFVSMLFQSNIICIFVYVYVYVHLKWEILSSFGDNIRDMKVEVRSSEKKRKTRINELEGSKFDTEDKEEEHQKWITVSDPSQVKKFVKEKPESCLTTILCSHSPLHVQKGVYYEFRIAIRCKYPIEHQVLSNQHLIYVPLG</sequence>
<protein>
    <submittedName>
        <fullName evidence="2">Uncharacterized protein</fullName>
    </submittedName>
</protein>
<feature type="transmembrane region" description="Helical" evidence="1">
    <location>
        <begin position="135"/>
        <end position="163"/>
    </location>
</feature>
<reference evidence="2 3" key="1">
    <citation type="journal article" date="2013" name="Curr. Biol.">
        <title>The Genome of the Foraminiferan Reticulomyxa filosa.</title>
        <authorList>
            <person name="Glockner G."/>
            <person name="Hulsmann N."/>
            <person name="Schleicher M."/>
            <person name="Noegel A.A."/>
            <person name="Eichinger L."/>
            <person name="Gallinger C."/>
            <person name="Pawlowski J."/>
            <person name="Sierra R."/>
            <person name="Euteneuer U."/>
            <person name="Pillet L."/>
            <person name="Moustafa A."/>
            <person name="Platzer M."/>
            <person name="Groth M."/>
            <person name="Szafranski K."/>
            <person name="Schliwa M."/>
        </authorList>
    </citation>
    <scope>NUCLEOTIDE SEQUENCE [LARGE SCALE GENOMIC DNA]</scope>
</reference>
<keyword evidence="1" id="KW-1133">Transmembrane helix</keyword>
<proteinExistence type="predicted"/>
<dbReference type="AlphaFoldDB" id="X6M5Z4"/>
<accession>X6M5Z4</accession>
<dbReference type="Proteomes" id="UP000023152">
    <property type="component" value="Unassembled WGS sequence"/>
</dbReference>